<organism evidence="2 3">
    <name type="scientific">Nocardioides zhouii</name>
    <dbReference type="NCBI Taxonomy" id="1168729"/>
    <lineage>
        <taxon>Bacteria</taxon>
        <taxon>Bacillati</taxon>
        <taxon>Actinomycetota</taxon>
        <taxon>Actinomycetes</taxon>
        <taxon>Propionibacteriales</taxon>
        <taxon>Nocardioidaceae</taxon>
        <taxon>Nocardioides</taxon>
    </lineage>
</organism>
<sequence>MRASRLAVATTTFSVAVVTAMSLHVPVVVAASGDLPMPDPCGKPIELPYVAVGDGVPFGAKKVDDTNAISEAERFPEELTKLLQAANFPFCLHNASQGETTTDDYQDEDTDTGFTQQSIAHDLRPRLVTVTLGREQDLIREHIDKCMTLIKNHQFIEANACALAIYTGGPWKKLNDDLSEILGQLAQDLADHPYKAVAVMGYYNPYPRAEDVITEIASFCSDLQDTIPTCTIRWMLLPPVLVTMDQITKKLNSTIEEVVKKFSLATQGSFYFVNPYDAFEDHCMEMQVQIQTQVYHPTNTVHPHNSDEDFGCSDPWIESDGDAGQLPPWHYLPPAVTGVLVFTTQTTTGMGAYPDTDGHECLAKLVYNAKGDANNGFKPLKQKLGIPEEAEDDPC</sequence>
<dbReference type="SUPFAM" id="SSF52266">
    <property type="entry name" value="SGNH hydrolase"/>
    <property type="match status" value="1"/>
</dbReference>
<dbReference type="InterPro" id="IPR036514">
    <property type="entry name" value="SGNH_hydro_sf"/>
</dbReference>
<name>A0A4Q2T3B1_9ACTN</name>
<feature type="chain" id="PRO_5020286952" evidence="1">
    <location>
        <begin position="31"/>
        <end position="395"/>
    </location>
</feature>
<dbReference type="EMBL" id="SDWV01000007">
    <property type="protein sequence ID" value="RYC11454.1"/>
    <property type="molecule type" value="Genomic_DNA"/>
</dbReference>
<dbReference type="OrthoDB" id="9824714at2"/>
<comment type="caution">
    <text evidence="2">The sequence shown here is derived from an EMBL/GenBank/DDBJ whole genome shotgun (WGS) entry which is preliminary data.</text>
</comment>
<gene>
    <name evidence="2" type="ORF">EUA94_08765</name>
</gene>
<evidence type="ECO:0000313" key="3">
    <source>
        <dbReference type="Proteomes" id="UP000291101"/>
    </source>
</evidence>
<dbReference type="Gene3D" id="3.40.50.1110">
    <property type="entry name" value="SGNH hydrolase"/>
    <property type="match status" value="1"/>
</dbReference>
<dbReference type="AlphaFoldDB" id="A0A4Q2T3B1"/>
<proteinExistence type="predicted"/>
<dbReference type="RefSeq" id="WP_129426494.1">
    <property type="nucleotide sequence ID" value="NZ_SDWV01000007.1"/>
</dbReference>
<evidence type="ECO:0000313" key="2">
    <source>
        <dbReference type="EMBL" id="RYC11454.1"/>
    </source>
</evidence>
<keyword evidence="3" id="KW-1185">Reference proteome</keyword>
<dbReference type="Proteomes" id="UP000291101">
    <property type="component" value="Unassembled WGS sequence"/>
</dbReference>
<accession>A0A4Q2T3B1</accession>
<evidence type="ECO:0000256" key="1">
    <source>
        <dbReference type="SAM" id="SignalP"/>
    </source>
</evidence>
<keyword evidence="1" id="KW-0732">Signal</keyword>
<feature type="signal peptide" evidence="1">
    <location>
        <begin position="1"/>
        <end position="30"/>
    </location>
</feature>
<reference evidence="2 3" key="1">
    <citation type="submission" date="2019-01" db="EMBL/GenBank/DDBJ databases">
        <title>Novel species of Nocardioides.</title>
        <authorList>
            <person name="Liu Q."/>
            <person name="X Y.-H."/>
        </authorList>
    </citation>
    <scope>NUCLEOTIDE SEQUENCE [LARGE SCALE GENOMIC DNA]</scope>
    <source>
        <strain evidence="2 3">HLT2-9</strain>
    </source>
</reference>
<protein>
    <submittedName>
        <fullName evidence="2">Uncharacterized protein</fullName>
    </submittedName>
</protein>